<keyword evidence="2" id="KW-0472">Membrane</keyword>
<reference evidence="4" key="1">
    <citation type="submission" date="2015-07" db="EMBL/GenBank/DDBJ databases">
        <title>Draft genome sequence of the purine-degrading Gottschalkia purinilyticum DSM 1384 (formerly Clostridium purinilyticum).</title>
        <authorList>
            <person name="Poehlein A."/>
            <person name="Schiel-Bengelsdorf B."/>
            <person name="Bengelsdorf F.R."/>
            <person name="Daniel R."/>
            <person name="Duerre P."/>
        </authorList>
    </citation>
    <scope>NUCLEOTIDE SEQUENCE [LARGE SCALE GENOMIC DNA]</scope>
    <source>
        <strain evidence="4">DSM 1384</strain>
    </source>
</reference>
<dbReference type="Gene3D" id="2.130.10.10">
    <property type="entry name" value="YVTN repeat-like/Quinoprotein amine dehydrogenase"/>
    <property type="match status" value="1"/>
</dbReference>
<evidence type="ECO:0000256" key="1">
    <source>
        <dbReference type="SAM" id="MobiDB-lite"/>
    </source>
</evidence>
<feature type="transmembrane region" description="Helical" evidence="2">
    <location>
        <begin position="49"/>
        <end position="73"/>
    </location>
</feature>
<dbReference type="AlphaFoldDB" id="A0A0L0WBZ3"/>
<comment type="caution">
    <text evidence="3">The sequence shown here is derived from an EMBL/GenBank/DDBJ whole genome shotgun (WGS) entry which is preliminary data.</text>
</comment>
<organism evidence="3 4">
    <name type="scientific">Gottschalkia purinilytica</name>
    <name type="common">Clostridium purinilyticum</name>
    <dbReference type="NCBI Taxonomy" id="1503"/>
    <lineage>
        <taxon>Bacteria</taxon>
        <taxon>Bacillati</taxon>
        <taxon>Bacillota</taxon>
        <taxon>Tissierellia</taxon>
        <taxon>Tissierellales</taxon>
        <taxon>Gottschalkiaceae</taxon>
        <taxon>Gottschalkia</taxon>
    </lineage>
</organism>
<evidence type="ECO:0000256" key="2">
    <source>
        <dbReference type="SAM" id="Phobius"/>
    </source>
</evidence>
<protein>
    <submittedName>
        <fullName evidence="3">Uncharacterized protein</fullName>
    </submittedName>
</protein>
<dbReference type="RefSeq" id="WP_050354570.1">
    <property type="nucleotide sequence ID" value="NZ_LGSS01000004.1"/>
</dbReference>
<dbReference type="OrthoDB" id="47917at2"/>
<name>A0A0L0WBZ3_GOTPU</name>
<dbReference type="SUPFAM" id="SSF50939">
    <property type="entry name" value="Sialidases"/>
    <property type="match status" value="1"/>
</dbReference>
<dbReference type="EMBL" id="LGSS01000004">
    <property type="protein sequence ID" value="KNF08991.1"/>
    <property type="molecule type" value="Genomic_DNA"/>
</dbReference>
<keyword evidence="2" id="KW-0812">Transmembrane</keyword>
<feature type="region of interest" description="Disordered" evidence="1">
    <location>
        <begin position="153"/>
        <end position="172"/>
    </location>
</feature>
<dbReference type="CDD" id="cd15482">
    <property type="entry name" value="Sialidase_non-viral"/>
    <property type="match status" value="1"/>
</dbReference>
<evidence type="ECO:0000313" key="4">
    <source>
        <dbReference type="Proteomes" id="UP000037267"/>
    </source>
</evidence>
<dbReference type="InterPro" id="IPR015943">
    <property type="entry name" value="WD40/YVTN_repeat-like_dom_sf"/>
</dbReference>
<keyword evidence="4" id="KW-1185">Reference proteome</keyword>
<dbReference type="STRING" id="1503.CLPU_4c00370"/>
<dbReference type="Proteomes" id="UP000037267">
    <property type="component" value="Unassembled WGS sequence"/>
</dbReference>
<accession>A0A0L0WBZ3</accession>
<dbReference type="InterPro" id="IPR036278">
    <property type="entry name" value="Sialidase_sf"/>
</dbReference>
<gene>
    <name evidence="3" type="ORF">CLPU_4c00370</name>
</gene>
<keyword evidence="2" id="KW-1133">Transmembrane helix</keyword>
<evidence type="ECO:0000313" key="3">
    <source>
        <dbReference type="EMBL" id="KNF08991.1"/>
    </source>
</evidence>
<feature type="transmembrane region" description="Helical" evidence="2">
    <location>
        <begin position="6"/>
        <end position="29"/>
    </location>
</feature>
<proteinExistence type="predicted"/>
<sequence>MFRPWVGLAVALIGVIGVCAILILLAIVLQQSYKEYKEVSSKKKYVKYIFSLSPLLCVIISIYVFFISLYILVSSYDPEHLIIKDNKKMIAVVNSFFSVNVYYHSYHNLFVMGKPVLTEEYYGEGGYDPFDTEYGHDPQKTIYFDEKGNRIKVEDNQNNRDDQDDQYESNDYDKIKRETFKEELTSLEGLDVKFKSFPTKEIGYAFIASDYAMHSEEITVYKTKDSSKTWNKVSILPKSWIIHSVGFINPDIGFVSYGGIDDRGCLYRTDDGGKSWSPVQVEKYGVKIESEVLKKKSNIYPFTQAESPYIRNGKWYLQVKQPHWELDHKEGEGYALYTSDDLGLTWKFLKEVDTE</sequence>